<accession>A0A8J3X8X5</accession>
<feature type="region of interest" description="Disordered" evidence="1">
    <location>
        <begin position="42"/>
        <end position="82"/>
    </location>
</feature>
<evidence type="ECO:0000313" key="2">
    <source>
        <dbReference type="EMBL" id="GII31324.1"/>
    </source>
</evidence>
<organism evidence="2 3">
    <name type="scientific">Planotetraspora mira</name>
    <dbReference type="NCBI Taxonomy" id="58121"/>
    <lineage>
        <taxon>Bacteria</taxon>
        <taxon>Bacillati</taxon>
        <taxon>Actinomycetota</taxon>
        <taxon>Actinomycetes</taxon>
        <taxon>Streptosporangiales</taxon>
        <taxon>Streptosporangiaceae</taxon>
        <taxon>Planotetraspora</taxon>
    </lineage>
</organism>
<dbReference type="EMBL" id="BOOO01000024">
    <property type="protein sequence ID" value="GII31324.1"/>
    <property type="molecule type" value="Genomic_DNA"/>
</dbReference>
<protein>
    <recommendedName>
        <fullName evidence="4">CsbD family protein</fullName>
    </recommendedName>
</protein>
<evidence type="ECO:0000313" key="3">
    <source>
        <dbReference type="Proteomes" id="UP000650628"/>
    </source>
</evidence>
<feature type="region of interest" description="Disordered" evidence="1">
    <location>
        <begin position="1"/>
        <end position="22"/>
    </location>
</feature>
<name>A0A8J3X8X5_9ACTN</name>
<evidence type="ECO:0000256" key="1">
    <source>
        <dbReference type="SAM" id="MobiDB-lite"/>
    </source>
</evidence>
<dbReference type="SUPFAM" id="SSF69047">
    <property type="entry name" value="Hypothetical protein YjbJ"/>
    <property type="match status" value="1"/>
</dbReference>
<dbReference type="Proteomes" id="UP000650628">
    <property type="component" value="Unassembled WGS sequence"/>
</dbReference>
<feature type="compositionally biased region" description="Polar residues" evidence="1">
    <location>
        <begin position="59"/>
        <end position="74"/>
    </location>
</feature>
<sequence length="82" mass="9187">MYGHGSFGDEFTGYPGDGQRRRETAMKLTTKLRDRAQAITGRAKQRLGRATGDQRLETEGTTNRVLANLKQSGTKVKDAFRR</sequence>
<keyword evidence="3" id="KW-1185">Reference proteome</keyword>
<comment type="caution">
    <text evidence="2">The sequence shown here is derived from an EMBL/GenBank/DDBJ whole genome shotgun (WGS) entry which is preliminary data.</text>
</comment>
<reference evidence="2 3" key="1">
    <citation type="submission" date="2021-01" db="EMBL/GenBank/DDBJ databases">
        <title>Whole genome shotgun sequence of Planotetraspora mira NBRC 15435.</title>
        <authorList>
            <person name="Komaki H."/>
            <person name="Tamura T."/>
        </authorList>
    </citation>
    <scope>NUCLEOTIDE SEQUENCE [LARGE SCALE GENOMIC DNA]</scope>
    <source>
        <strain evidence="2 3">NBRC 15435</strain>
    </source>
</reference>
<dbReference type="InterPro" id="IPR036629">
    <property type="entry name" value="YjbJ_sf"/>
</dbReference>
<evidence type="ECO:0008006" key="4">
    <source>
        <dbReference type="Google" id="ProtNLM"/>
    </source>
</evidence>
<proteinExistence type="predicted"/>
<dbReference type="AlphaFoldDB" id="A0A8J3X8X5"/>
<gene>
    <name evidence="2" type="ORF">Pmi06nite_47660</name>
</gene>